<proteinExistence type="predicted"/>
<feature type="non-terminal residue" evidence="1">
    <location>
        <position position="191"/>
    </location>
</feature>
<name>A0A382VE37_9ZZZZ</name>
<dbReference type="AlphaFoldDB" id="A0A382VE37"/>
<organism evidence="1">
    <name type="scientific">marine metagenome</name>
    <dbReference type="NCBI Taxonomy" id="408172"/>
    <lineage>
        <taxon>unclassified sequences</taxon>
        <taxon>metagenomes</taxon>
        <taxon>ecological metagenomes</taxon>
    </lineage>
</organism>
<sequence length="191" mass="20669">MKNLGRSVLFALIGVAFMLPMASAGLVEIYINNSEDLVNAETNVTIKYGKDFTLAFHVAGPYRIESGDDNLSVYSINVDVHFLSDVDRRDSCTMCAIPSYQPLGDTDKDPGYDEYLATFYSDMVAFEEYSGDVQFSIIMKNRTGGILQGASKVVEVTIGPASSGDSGDGSFSFSMPEMPPVIEENLLVIGG</sequence>
<gene>
    <name evidence="1" type="ORF">METZ01_LOCUS396985</name>
</gene>
<protein>
    <submittedName>
        <fullName evidence="1">Uncharacterized protein</fullName>
    </submittedName>
</protein>
<reference evidence="1" key="1">
    <citation type="submission" date="2018-05" db="EMBL/GenBank/DDBJ databases">
        <authorList>
            <person name="Lanie J.A."/>
            <person name="Ng W.-L."/>
            <person name="Kazmierczak K.M."/>
            <person name="Andrzejewski T.M."/>
            <person name="Davidsen T.M."/>
            <person name="Wayne K.J."/>
            <person name="Tettelin H."/>
            <person name="Glass J.I."/>
            <person name="Rusch D."/>
            <person name="Podicherti R."/>
            <person name="Tsui H.-C.T."/>
            <person name="Winkler M.E."/>
        </authorList>
    </citation>
    <scope>NUCLEOTIDE SEQUENCE</scope>
</reference>
<dbReference type="EMBL" id="UINC01150854">
    <property type="protein sequence ID" value="SVD44131.1"/>
    <property type="molecule type" value="Genomic_DNA"/>
</dbReference>
<accession>A0A382VE37</accession>
<evidence type="ECO:0000313" key="1">
    <source>
        <dbReference type="EMBL" id="SVD44131.1"/>
    </source>
</evidence>